<dbReference type="PANTHER" id="PTHR47961:SF4">
    <property type="entry name" value="ACTIVATING SIGNAL COINTEGRATOR 1 COMPLEX SUBUNIT 3"/>
    <property type="match status" value="1"/>
</dbReference>
<evidence type="ECO:0000259" key="5">
    <source>
        <dbReference type="Pfam" id="PF02889"/>
    </source>
</evidence>
<dbReference type="GO" id="GO:0005524">
    <property type="term" value="F:ATP binding"/>
    <property type="evidence" value="ECO:0007669"/>
    <property type="project" value="UniProtKB-KW"/>
</dbReference>
<dbReference type="SUPFAM" id="SSF52540">
    <property type="entry name" value="P-loop containing nucleoside triphosphate hydrolases"/>
    <property type="match status" value="2"/>
</dbReference>
<keyword evidence="7" id="KW-1185">Reference proteome</keyword>
<sequence>MFPKLLLAAHVQPITRTVLKVELTITPDFKWEDKFHGFFEPFWIIVEDNDGEFILHHEYFMLKKQYIQEDHTLNFTVPICEPLPPQYFIRIVLDRWLGSQTVLTVSFRHLILPVKYPPPTELLDLQPLPVIALRNPAIVALYQEFKHFNPVQTQVFTVLYNTDDNVLVAAPTGTLAKERYRDWEKKFGKGMGMKVVELTGETATDLKLLEKGQVIISTPRNGMLFPIAGNRGSTFSNQSYNKIRIVALSTSLANAKDHGEWIGVSVPLLMVFLLPPWCSPVPLEIYIQGVDVANFEARMQAMTEPTYTAVVQHAKNGNPALIFVPTRKQARLTAIDLMTY</sequence>
<dbReference type="PANTHER" id="PTHR47961">
    <property type="entry name" value="DNA POLYMERASE THETA, PUTATIVE (AFU_ORTHOLOGUE AFUA_1G05260)-RELATED"/>
    <property type="match status" value="1"/>
</dbReference>
<dbReference type="FunFam" id="2.60.40.150:FF:000004">
    <property type="entry name" value="RNA helicase, activating signal cointegrator 1"/>
    <property type="match status" value="1"/>
</dbReference>
<feature type="domain" description="SEC63" evidence="5">
    <location>
        <begin position="2"/>
        <end position="106"/>
    </location>
</feature>
<organism evidence="6 7">
    <name type="scientific">Thalictrum thalictroides</name>
    <name type="common">Rue-anemone</name>
    <name type="synonym">Anemone thalictroides</name>
    <dbReference type="NCBI Taxonomy" id="46969"/>
    <lineage>
        <taxon>Eukaryota</taxon>
        <taxon>Viridiplantae</taxon>
        <taxon>Streptophyta</taxon>
        <taxon>Embryophyta</taxon>
        <taxon>Tracheophyta</taxon>
        <taxon>Spermatophyta</taxon>
        <taxon>Magnoliopsida</taxon>
        <taxon>Ranunculales</taxon>
        <taxon>Ranunculaceae</taxon>
        <taxon>Thalictroideae</taxon>
        <taxon>Thalictrum</taxon>
    </lineage>
</organism>
<dbReference type="GO" id="GO:0004386">
    <property type="term" value="F:helicase activity"/>
    <property type="evidence" value="ECO:0007669"/>
    <property type="project" value="UniProtKB-KW"/>
</dbReference>
<dbReference type="InterPro" id="IPR004179">
    <property type="entry name" value="Sec63-dom"/>
</dbReference>
<keyword evidence="2" id="KW-0378">Hydrolase</keyword>
<comment type="caution">
    <text evidence="6">The sequence shown here is derived from an EMBL/GenBank/DDBJ whole genome shotgun (WGS) entry which is preliminary data.</text>
</comment>
<name>A0A7J6WDA5_THATH</name>
<dbReference type="InterPro" id="IPR035892">
    <property type="entry name" value="C2_domain_sf"/>
</dbReference>
<dbReference type="SUPFAM" id="SSF81296">
    <property type="entry name" value="E set domains"/>
    <property type="match status" value="1"/>
</dbReference>
<evidence type="ECO:0000256" key="4">
    <source>
        <dbReference type="ARBA" id="ARBA00022840"/>
    </source>
</evidence>
<evidence type="ECO:0000256" key="3">
    <source>
        <dbReference type="ARBA" id="ARBA00022806"/>
    </source>
</evidence>
<protein>
    <submittedName>
        <fullName evidence="6">Activating signal cointegrator 1 complex subunit</fullName>
    </submittedName>
</protein>
<reference evidence="6 7" key="1">
    <citation type="submission" date="2020-06" db="EMBL/GenBank/DDBJ databases">
        <title>Transcriptomic and genomic resources for Thalictrum thalictroides and T. hernandezii: Facilitating candidate gene discovery in an emerging model plant lineage.</title>
        <authorList>
            <person name="Arias T."/>
            <person name="Riano-Pachon D.M."/>
            <person name="Di Stilio V.S."/>
        </authorList>
    </citation>
    <scope>NUCLEOTIDE SEQUENCE [LARGE SCALE GENOMIC DNA]</scope>
    <source>
        <strain evidence="7">cv. WT478/WT964</strain>
        <tissue evidence="6">Leaves</tissue>
    </source>
</reference>
<proteinExistence type="predicted"/>
<dbReference type="OrthoDB" id="1737028at2759"/>
<dbReference type="InterPro" id="IPR027417">
    <property type="entry name" value="P-loop_NTPase"/>
</dbReference>
<dbReference type="Gene3D" id="2.60.40.150">
    <property type="entry name" value="C2 domain"/>
    <property type="match status" value="1"/>
</dbReference>
<keyword evidence="3" id="KW-0347">Helicase</keyword>
<dbReference type="InterPro" id="IPR014756">
    <property type="entry name" value="Ig_E-set"/>
</dbReference>
<accession>A0A7J6WDA5</accession>
<dbReference type="Gene3D" id="3.40.50.300">
    <property type="entry name" value="P-loop containing nucleotide triphosphate hydrolases"/>
    <property type="match status" value="4"/>
</dbReference>
<keyword evidence="4" id="KW-0067">ATP-binding</keyword>
<dbReference type="Proteomes" id="UP000554482">
    <property type="component" value="Unassembled WGS sequence"/>
</dbReference>
<dbReference type="InterPro" id="IPR050474">
    <property type="entry name" value="Hel308_SKI2-like"/>
</dbReference>
<evidence type="ECO:0000256" key="2">
    <source>
        <dbReference type="ARBA" id="ARBA00022801"/>
    </source>
</evidence>
<evidence type="ECO:0000256" key="1">
    <source>
        <dbReference type="ARBA" id="ARBA00022741"/>
    </source>
</evidence>
<dbReference type="EMBL" id="JABWDY010017347">
    <property type="protein sequence ID" value="KAF5195416.1"/>
    <property type="molecule type" value="Genomic_DNA"/>
</dbReference>
<gene>
    <name evidence="6" type="ORF">FRX31_014995</name>
</gene>
<dbReference type="AlphaFoldDB" id="A0A7J6WDA5"/>
<dbReference type="GO" id="GO:0005634">
    <property type="term" value="C:nucleus"/>
    <property type="evidence" value="ECO:0007669"/>
    <property type="project" value="TreeGrafter"/>
</dbReference>
<dbReference type="Pfam" id="PF02889">
    <property type="entry name" value="Sec63"/>
    <property type="match status" value="1"/>
</dbReference>
<evidence type="ECO:0000313" key="6">
    <source>
        <dbReference type="EMBL" id="KAF5195416.1"/>
    </source>
</evidence>
<evidence type="ECO:0000313" key="7">
    <source>
        <dbReference type="Proteomes" id="UP000554482"/>
    </source>
</evidence>
<keyword evidence="1" id="KW-0547">Nucleotide-binding</keyword>
<dbReference type="GO" id="GO:0016787">
    <property type="term" value="F:hydrolase activity"/>
    <property type="evidence" value="ECO:0007669"/>
    <property type="project" value="UniProtKB-KW"/>
</dbReference>